<name>A0A9Q2ZMG8_9MICO</name>
<protein>
    <submittedName>
        <fullName evidence="1">Uncharacterized protein</fullName>
    </submittedName>
</protein>
<gene>
    <name evidence="1" type="ORF">KK103_06845</name>
</gene>
<evidence type="ECO:0000313" key="2">
    <source>
        <dbReference type="Proteomes" id="UP000709437"/>
    </source>
</evidence>
<dbReference type="AlphaFoldDB" id="A0A9Q2ZMG8"/>
<reference evidence="1" key="1">
    <citation type="submission" date="2021-05" db="EMBL/GenBank/DDBJ databases">
        <title>Whole genome sequence of Curtobacterium flaccumfaciens pv. flaccumfaciens strain CFBP 3417.</title>
        <authorList>
            <person name="Osdaghi E."/>
            <person name="Taghouti G."/>
            <person name="Portier P."/>
            <person name="Fazliarab A."/>
            <person name="Taghavi S.M."/>
            <person name="Briand M."/>
            <person name="Le-Saux M."/>
            <person name="Jacques M.-A."/>
        </authorList>
    </citation>
    <scope>NUCLEOTIDE SEQUENCE</scope>
    <source>
        <strain evidence="1">CFBP 3417</strain>
    </source>
</reference>
<accession>A0A9Q2ZMG8</accession>
<proteinExistence type="predicted"/>
<sequence>MAEPSFRSIHRELFIWFAARSDVVAVQYSDSTITVAPKHRMTEQGSDWPLTVTVRITEAELRDAWPELTQGARLLELNRNRDLSELGAFSLLSVHLDEAINSMREPGPNGYAYRDGSFQAA</sequence>
<dbReference type="Proteomes" id="UP000709437">
    <property type="component" value="Unassembled WGS sequence"/>
</dbReference>
<evidence type="ECO:0000313" key="1">
    <source>
        <dbReference type="EMBL" id="MBT1541474.1"/>
    </source>
</evidence>
<dbReference type="RefSeq" id="WP_214562645.1">
    <property type="nucleotide sequence ID" value="NZ_JAHEWX010000006.1"/>
</dbReference>
<organism evidence="1 2">
    <name type="scientific">Curtobacterium flaccumfaciens pv. flaccumfaciens</name>
    <dbReference type="NCBI Taxonomy" id="138532"/>
    <lineage>
        <taxon>Bacteria</taxon>
        <taxon>Bacillati</taxon>
        <taxon>Actinomycetota</taxon>
        <taxon>Actinomycetes</taxon>
        <taxon>Micrococcales</taxon>
        <taxon>Microbacteriaceae</taxon>
        <taxon>Curtobacterium</taxon>
    </lineage>
</organism>
<comment type="caution">
    <text evidence="1">The sequence shown here is derived from an EMBL/GenBank/DDBJ whole genome shotgun (WGS) entry which is preliminary data.</text>
</comment>
<dbReference type="EMBL" id="JAHEWX010000006">
    <property type="protein sequence ID" value="MBT1541474.1"/>
    <property type="molecule type" value="Genomic_DNA"/>
</dbReference>